<dbReference type="EMBL" id="VCAU01000176">
    <property type="protein sequence ID" value="KAF9883216.1"/>
    <property type="molecule type" value="Genomic_DNA"/>
</dbReference>
<feature type="compositionally biased region" description="Low complexity" evidence="1">
    <location>
        <begin position="53"/>
        <end position="65"/>
    </location>
</feature>
<protein>
    <submittedName>
        <fullName evidence="2">Uncharacterized protein</fullName>
    </submittedName>
</protein>
<proteinExistence type="predicted"/>
<reference evidence="2" key="1">
    <citation type="journal article" date="2019" name="Beilstein J. Org. Chem.">
        <title>Nanangenines: drimane sesquiterpenoids as the dominant metabolite cohort of a novel Australian fungus, Aspergillus nanangensis.</title>
        <authorList>
            <person name="Lacey H.J."/>
            <person name="Gilchrist C.L.M."/>
            <person name="Crombie A."/>
            <person name="Kalaitzis J.A."/>
            <person name="Vuong D."/>
            <person name="Rutledge P.J."/>
            <person name="Turner P."/>
            <person name="Pitt J.I."/>
            <person name="Lacey E."/>
            <person name="Chooi Y.H."/>
            <person name="Piggott A.M."/>
        </authorList>
    </citation>
    <scope>NUCLEOTIDE SEQUENCE</scope>
    <source>
        <strain evidence="2">MST-FP2251</strain>
    </source>
</reference>
<evidence type="ECO:0000313" key="2">
    <source>
        <dbReference type="EMBL" id="KAF9883216.1"/>
    </source>
</evidence>
<dbReference type="Proteomes" id="UP001194746">
    <property type="component" value="Unassembled WGS sequence"/>
</dbReference>
<evidence type="ECO:0000313" key="3">
    <source>
        <dbReference type="Proteomes" id="UP001194746"/>
    </source>
</evidence>
<name>A0AAD4CB59_ASPNN</name>
<reference evidence="2" key="2">
    <citation type="submission" date="2020-02" db="EMBL/GenBank/DDBJ databases">
        <authorList>
            <person name="Gilchrist C.L.M."/>
            <person name="Chooi Y.-H."/>
        </authorList>
    </citation>
    <scope>NUCLEOTIDE SEQUENCE</scope>
    <source>
        <strain evidence="2">MST-FP2251</strain>
    </source>
</reference>
<organism evidence="2 3">
    <name type="scientific">Aspergillus nanangensis</name>
    <dbReference type="NCBI Taxonomy" id="2582783"/>
    <lineage>
        <taxon>Eukaryota</taxon>
        <taxon>Fungi</taxon>
        <taxon>Dikarya</taxon>
        <taxon>Ascomycota</taxon>
        <taxon>Pezizomycotina</taxon>
        <taxon>Eurotiomycetes</taxon>
        <taxon>Eurotiomycetidae</taxon>
        <taxon>Eurotiales</taxon>
        <taxon>Aspergillaceae</taxon>
        <taxon>Aspergillus</taxon>
        <taxon>Aspergillus subgen. Circumdati</taxon>
    </lineage>
</organism>
<gene>
    <name evidence="2" type="ORF">FE257_003843</name>
</gene>
<accession>A0AAD4CB59</accession>
<dbReference type="AlphaFoldDB" id="A0AAD4CB59"/>
<feature type="region of interest" description="Disordered" evidence="1">
    <location>
        <begin position="25"/>
        <end position="106"/>
    </location>
</feature>
<evidence type="ECO:0000256" key="1">
    <source>
        <dbReference type="SAM" id="MobiDB-lite"/>
    </source>
</evidence>
<sequence length="212" mass="23968">MSQFLQYLDNQMYLWQDLAAGYNRSKNRGRDDRVNRPPNPPNRPDQFGRDRNAPYGPNAYGPPGYDSSSRTVTPDHMAIPTPCRKRRINPTDRYGPDPNRFNDQDGFSEYDEAYAYNAMMTLRFVATCHRCDQGFASRNKLHQHLLTCTASPSPAPPADYMDAPVTINSDHSLDVVGQPLRSWRYVTAKAGIDGVADLKDRCLDTGCCWSVI</sequence>
<keyword evidence="3" id="KW-1185">Reference proteome</keyword>
<comment type="caution">
    <text evidence="2">The sequence shown here is derived from an EMBL/GenBank/DDBJ whole genome shotgun (WGS) entry which is preliminary data.</text>
</comment>